<dbReference type="RefSeq" id="WP_344674068.1">
    <property type="nucleotide sequence ID" value="NZ_BAAAZI010000006.1"/>
</dbReference>
<dbReference type="Proteomes" id="UP001500101">
    <property type="component" value="Unassembled WGS sequence"/>
</dbReference>
<dbReference type="EMBL" id="BAAAZI010000006">
    <property type="protein sequence ID" value="GAA4138472.1"/>
    <property type="molecule type" value="Genomic_DNA"/>
</dbReference>
<comment type="caution">
    <text evidence="1">The sequence shown here is derived from an EMBL/GenBank/DDBJ whole genome shotgun (WGS) entry which is preliminary data.</text>
</comment>
<protein>
    <submittedName>
        <fullName evidence="1">Uncharacterized protein</fullName>
    </submittedName>
</protein>
<gene>
    <name evidence="1" type="ORF">GCM10022216_15650</name>
</gene>
<sequence>MSLFSAVTILIVLIVIFTIVKTLKPTNSKKPGLKFNEEDFKTKNNNKVILIKGPINNDVRIACEEFCQEFNKHKFQVIINLIRINPETNLLIFPYDISFKHFCYLINYLRFVNKLSNKGTITGWLSNPDCEYWLNEHLIDQNIMIYIPKEEGPGNYVYACTGKNDTFQLKFTLDKDNYSTMDNLQLYQKCPIKIEDYSYGKGNLIV</sequence>
<organism evidence="1 2">
    <name type="scientific">Sphingobacterium kyonggiense</name>
    <dbReference type="NCBI Taxonomy" id="714075"/>
    <lineage>
        <taxon>Bacteria</taxon>
        <taxon>Pseudomonadati</taxon>
        <taxon>Bacteroidota</taxon>
        <taxon>Sphingobacteriia</taxon>
        <taxon>Sphingobacteriales</taxon>
        <taxon>Sphingobacteriaceae</taxon>
        <taxon>Sphingobacterium</taxon>
    </lineage>
</organism>
<name>A0ABP7YMN2_9SPHI</name>
<proteinExistence type="predicted"/>
<evidence type="ECO:0000313" key="2">
    <source>
        <dbReference type="Proteomes" id="UP001500101"/>
    </source>
</evidence>
<reference evidence="2" key="1">
    <citation type="journal article" date="2019" name="Int. J. Syst. Evol. Microbiol.">
        <title>The Global Catalogue of Microorganisms (GCM) 10K type strain sequencing project: providing services to taxonomists for standard genome sequencing and annotation.</title>
        <authorList>
            <consortium name="The Broad Institute Genomics Platform"/>
            <consortium name="The Broad Institute Genome Sequencing Center for Infectious Disease"/>
            <person name="Wu L."/>
            <person name="Ma J."/>
        </authorList>
    </citation>
    <scope>NUCLEOTIDE SEQUENCE [LARGE SCALE GENOMIC DNA]</scope>
    <source>
        <strain evidence="2">JCM 16704</strain>
    </source>
</reference>
<keyword evidence="2" id="KW-1185">Reference proteome</keyword>
<evidence type="ECO:0000313" key="1">
    <source>
        <dbReference type="EMBL" id="GAA4138472.1"/>
    </source>
</evidence>
<accession>A0ABP7YMN2</accession>